<keyword evidence="8" id="KW-1185">Reference proteome</keyword>
<protein>
    <submittedName>
        <fullName evidence="7">ATP synthase subunit I</fullName>
    </submittedName>
</protein>
<proteinExistence type="predicted"/>
<evidence type="ECO:0000256" key="5">
    <source>
        <dbReference type="ARBA" id="ARBA00023136"/>
    </source>
</evidence>
<evidence type="ECO:0000256" key="1">
    <source>
        <dbReference type="ARBA" id="ARBA00004651"/>
    </source>
</evidence>
<comment type="caution">
    <text evidence="7">The sequence shown here is derived from an EMBL/GenBank/DDBJ whole genome shotgun (WGS) entry which is preliminary data.</text>
</comment>
<dbReference type="InterPro" id="IPR005598">
    <property type="entry name" value="ATP_synth_I"/>
</dbReference>
<dbReference type="RefSeq" id="WP_408624185.1">
    <property type="nucleotide sequence ID" value="NZ_JBEQCT010000006.1"/>
</dbReference>
<dbReference type="Proteomes" id="UP001629953">
    <property type="component" value="Unassembled WGS sequence"/>
</dbReference>
<keyword evidence="4 6" id="KW-1133">Transmembrane helix</keyword>
<evidence type="ECO:0000256" key="2">
    <source>
        <dbReference type="ARBA" id="ARBA00022475"/>
    </source>
</evidence>
<name>A0ABW9G8I7_9GAMM</name>
<evidence type="ECO:0000256" key="6">
    <source>
        <dbReference type="SAM" id="Phobius"/>
    </source>
</evidence>
<keyword evidence="3 6" id="KW-0812">Transmembrane</keyword>
<keyword evidence="2" id="KW-1003">Cell membrane</keyword>
<feature type="transmembrane region" description="Helical" evidence="6">
    <location>
        <begin position="39"/>
        <end position="62"/>
    </location>
</feature>
<dbReference type="Pfam" id="PF03899">
    <property type="entry name" value="ATP-synt_I"/>
    <property type="match status" value="1"/>
</dbReference>
<feature type="transmembrane region" description="Helical" evidence="6">
    <location>
        <begin position="82"/>
        <end position="99"/>
    </location>
</feature>
<reference evidence="7 8" key="1">
    <citation type="journal article" date="2013" name="Int. J. Syst. Evol. Microbiol.">
        <title>Celerinatantimonas yamalensis sp. nov., a cold-adapted diazotrophic bacterium from a cold permafrost brine.</title>
        <authorList>
            <person name="Shcherbakova V."/>
            <person name="Chuvilskaya N."/>
            <person name="Rivkina E."/>
            <person name="Demidov N."/>
            <person name="Uchaeva V."/>
            <person name="Suetin S."/>
            <person name="Suzina N."/>
            <person name="Gilichinsky D."/>
        </authorList>
    </citation>
    <scope>NUCLEOTIDE SEQUENCE [LARGE SCALE GENOMIC DNA]</scope>
    <source>
        <strain evidence="7 8">C7</strain>
    </source>
</reference>
<evidence type="ECO:0000256" key="3">
    <source>
        <dbReference type="ARBA" id="ARBA00022692"/>
    </source>
</evidence>
<comment type="subcellular location">
    <subcellularLocation>
        <location evidence="1">Cell membrane</location>
        <topology evidence="1">Multi-pass membrane protein</topology>
    </subcellularLocation>
</comment>
<sequence length="128" mass="14828">MPKRFDEYTRSRVVRLIGFQACFVCLVILGLILFMQSQIVFSVFVGFVIFFIPNWLFILFSYRKYNVKEPVQAIKNIYIGQAMKLALVVGLGALCIHWFTINSLAFLLAFIVSILAHCLTLLLIFQRR</sequence>
<keyword evidence="5 6" id="KW-0472">Membrane</keyword>
<evidence type="ECO:0000313" key="7">
    <source>
        <dbReference type="EMBL" id="MFM2485923.1"/>
    </source>
</evidence>
<evidence type="ECO:0000313" key="8">
    <source>
        <dbReference type="Proteomes" id="UP001629953"/>
    </source>
</evidence>
<evidence type="ECO:0000256" key="4">
    <source>
        <dbReference type="ARBA" id="ARBA00022989"/>
    </source>
</evidence>
<feature type="transmembrane region" description="Helical" evidence="6">
    <location>
        <begin position="105"/>
        <end position="125"/>
    </location>
</feature>
<gene>
    <name evidence="7" type="ORF">ABUE30_12805</name>
</gene>
<accession>A0ABW9G8I7</accession>
<organism evidence="7 8">
    <name type="scientific">Celerinatantimonas yamalensis</name>
    <dbReference type="NCBI Taxonomy" id="559956"/>
    <lineage>
        <taxon>Bacteria</taxon>
        <taxon>Pseudomonadati</taxon>
        <taxon>Pseudomonadota</taxon>
        <taxon>Gammaproteobacteria</taxon>
        <taxon>Celerinatantimonadaceae</taxon>
        <taxon>Celerinatantimonas</taxon>
    </lineage>
</organism>
<dbReference type="EMBL" id="JBEQCT010000006">
    <property type="protein sequence ID" value="MFM2485923.1"/>
    <property type="molecule type" value="Genomic_DNA"/>
</dbReference>
<feature type="transmembrane region" description="Helical" evidence="6">
    <location>
        <begin position="12"/>
        <end position="33"/>
    </location>
</feature>